<reference evidence="3 4" key="1">
    <citation type="submission" date="2016-10" db="EMBL/GenBank/DDBJ databases">
        <authorList>
            <person name="de Groot N.N."/>
        </authorList>
    </citation>
    <scope>NUCLEOTIDE SEQUENCE [LARGE SCALE GENOMIC DNA]</scope>
    <source>
        <strain evidence="3 4">DSM 21001</strain>
    </source>
</reference>
<keyword evidence="4" id="KW-1185">Reference proteome</keyword>
<dbReference type="Proteomes" id="UP000199024">
    <property type="component" value="Unassembled WGS sequence"/>
</dbReference>
<feature type="compositionally biased region" description="Low complexity" evidence="1">
    <location>
        <begin position="26"/>
        <end position="43"/>
    </location>
</feature>
<keyword evidence="2" id="KW-0732">Signal</keyword>
<gene>
    <name evidence="3" type="ORF">SAMN05421771_1152</name>
</gene>
<evidence type="ECO:0000313" key="4">
    <source>
        <dbReference type="Proteomes" id="UP000199024"/>
    </source>
</evidence>
<accession>A0A1I6LRT4</accession>
<dbReference type="RefSeq" id="WP_089841534.1">
    <property type="nucleotide sequence ID" value="NZ_FOZL01000001.1"/>
</dbReference>
<proteinExistence type="predicted"/>
<name>A0A1I6LRT4_9BACT</name>
<dbReference type="STRING" id="474950.SAMN05421771_1152"/>
<dbReference type="EMBL" id="FOZL01000001">
    <property type="protein sequence ID" value="SFS05982.1"/>
    <property type="molecule type" value="Genomic_DNA"/>
</dbReference>
<feature type="region of interest" description="Disordered" evidence="1">
    <location>
        <begin position="26"/>
        <end position="62"/>
    </location>
</feature>
<feature type="chain" id="PRO_5011590349" evidence="2">
    <location>
        <begin position="25"/>
        <end position="140"/>
    </location>
</feature>
<evidence type="ECO:0000256" key="1">
    <source>
        <dbReference type="SAM" id="MobiDB-lite"/>
    </source>
</evidence>
<dbReference type="AlphaFoldDB" id="A0A1I6LRT4"/>
<feature type="region of interest" description="Disordered" evidence="1">
    <location>
        <begin position="79"/>
        <end position="110"/>
    </location>
</feature>
<feature type="compositionally biased region" description="Basic and acidic residues" evidence="1">
    <location>
        <begin position="51"/>
        <end position="62"/>
    </location>
</feature>
<organism evidence="3 4">
    <name type="scientific">Granulicella pectinivorans</name>
    <dbReference type="NCBI Taxonomy" id="474950"/>
    <lineage>
        <taxon>Bacteria</taxon>
        <taxon>Pseudomonadati</taxon>
        <taxon>Acidobacteriota</taxon>
        <taxon>Terriglobia</taxon>
        <taxon>Terriglobales</taxon>
        <taxon>Acidobacteriaceae</taxon>
        <taxon>Granulicella</taxon>
    </lineage>
</organism>
<protein>
    <submittedName>
        <fullName evidence="3">Uncharacterized protein</fullName>
    </submittedName>
</protein>
<evidence type="ECO:0000313" key="3">
    <source>
        <dbReference type="EMBL" id="SFS05982.1"/>
    </source>
</evidence>
<sequence>MKTLKFAAPALAVVLLGTAGLSFAQGYPQPQPYPQQQQQGYPPQGQPGYGQDRDNRWEAPPQEMREFARQGFRDGIQGARRDMENHRRPNVNNRDEFRHPQVPRNVRDDYRMGFRRGYDMAVQRAAGGPGNGYGPPNRPY</sequence>
<evidence type="ECO:0000256" key="2">
    <source>
        <dbReference type="SAM" id="SignalP"/>
    </source>
</evidence>
<feature type="signal peptide" evidence="2">
    <location>
        <begin position="1"/>
        <end position="24"/>
    </location>
</feature>
<dbReference type="OrthoDB" id="122411at2"/>